<evidence type="ECO:0000313" key="3">
    <source>
        <dbReference type="EMBL" id="KAK8893308.1"/>
    </source>
</evidence>
<comment type="caution">
    <text evidence="3">The sequence shown here is derived from an EMBL/GenBank/DDBJ whole genome shotgun (WGS) entry which is preliminary data.</text>
</comment>
<dbReference type="SMART" id="SM00174">
    <property type="entry name" value="RHO"/>
    <property type="match status" value="1"/>
</dbReference>
<reference evidence="3 4" key="1">
    <citation type="submission" date="2024-04" db="EMBL/GenBank/DDBJ databases">
        <title>Tritrichomonas musculus Genome.</title>
        <authorList>
            <person name="Alves-Ferreira E."/>
            <person name="Grigg M."/>
            <person name="Lorenzi H."/>
            <person name="Galac M."/>
        </authorList>
    </citation>
    <scope>NUCLEOTIDE SEQUENCE [LARGE SCALE GENOMIC DNA]</scope>
    <source>
        <strain evidence="3 4">EAF2021</strain>
    </source>
</reference>
<protein>
    <recommendedName>
        <fullName evidence="5">Small GTP-binding protein</fullName>
    </recommendedName>
</protein>
<dbReference type="SMART" id="SM00177">
    <property type="entry name" value="ARF"/>
    <property type="match status" value="1"/>
</dbReference>
<keyword evidence="4" id="KW-1185">Reference proteome</keyword>
<evidence type="ECO:0000256" key="1">
    <source>
        <dbReference type="ARBA" id="ARBA00006270"/>
    </source>
</evidence>
<dbReference type="InterPro" id="IPR050209">
    <property type="entry name" value="Rab_GTPases_membrane_traffic"/>
</dbReference>
<dbReference type="EMBL" id="JAPFFF010000003">
    <property type="protein sequence ID" value="KAK8893308.1"/>
    <property type="molecule type" value="Genomic_DNA"/>
</dbReference>
<dbReference type="PRINTS" id="PR00449">
    <property type="entry name" value="RASTRNSFRMNG"/>
</dbReference>
<dbReference type="InterPro" id="IPR005225">
    <property type="entry name" value="Small_GTP-bd"/>
</dbReference>
<dbReference type="InterPro" id="IPR001806">
    <property type="entry name" value="Small_GTPase"/>
</dbReference>
<gene>
    <name evidence="3" type="ORF">M9Y10_021725</name>
</gene>
<sequence>MSSIISYKFIIIGSSGVGKTAILKRLVEDTFSDESQSTIGVEFDSTMITVEDRRVKLQIWDTAGQERFRSIAKAYYRNAVGVILVFDITERKSFDELSSWLNDVHTLCDPNAVIQLIGNKADLASQRAVTLTEAEAFAAHQHMQYLETSAKGGDNVREAFVRVASDILSKGLKPSTPPIDKNPLLPESSSGSKGSCC</sequence>
<feature type="region of interest" description="Disordered" evidence="2">
    <location>
        <begin position="172"/>
        <end position="197"/>
    </location>
</feature>
<dbReference type="InterPro" id="IPR027417">
    <property type="entry name" value="P-loop_NTPase"/>
</dbReference>
<organism evidence="3 4">
    <name type="scientific">Tritrichomonas musculus</name>
    <dbReference type="NCBI Taxonomy" id="1915356"/>
    <lineage>
        <taxon>Eukaryota</taxon>
        <taxon>Metamonada</taxon>
        <taxon>Parabasalia</taxon>
        <taxon>Tritrichomonadida</taxon>
        <taxon>Tritrichomonadidae</taxon>
        <taxon>Tritrichomonas</taxon>
    </lineage>
</organism>
<evidence type="ECO:0000256" key="2">
    <source>
        <dbReference type="SAM" id="MobiDB-lite"/>
    </source>
</evidence>
<dbReference type="PROSITE" id="PS51419">
    <property type="entry name" value="RAB"/>
    <property type="match status" value="1"/>
</dbReference>
<dbReference type="Gene3D" id="3.40.50.300">
    <property type="entry name" value="P-loop containing nucleotide triphosphate hydrolases"/>
    <property type="match status" value="1"/>
</dbReference>
<dbReference type="Pfam" id="PF00071">
    <property type="entry name" value="Ras"/>
    <property type="match status" value="1"/>
</dbReference>
<dbReference type="PANTHER" id="PTHR47979">
    <property type="entry name" value="DRAB11-RELATED"/>
    <property type="match status" value="1"/>
</dbReference>
<dbReference type="SMART" id="SM00173">
    <property type="entry name" value="RAS"/>
    <property type="match status" value="1"/>
</dbReference>
<dbReference type="SMART" id="SM00176">
    <property type="entry name" value="RAN"/>
    <property type="match status" value="1"/>
</dbReference>
<dbReference type="PROSITE" id="PS51417">
    <property type="entry name" value="ARF"/>
    <property type="match status" value="1"/>
</dbReference>
<evidence type="ECO:0000313" key="4">
    <source>
        <dbReference type="Proteomes" id="UP001470230"/>
    </source>
</evidence>
<dbReference type="Proteomes" id="UP001470230">
    <property type="component" value="Unassembled WGS sequence"/>
</dbReference>
<dbReference type="SUPFAM" id="SSF52540">
    <property type="entry name" value="P-loop containing nucleoside triphosphate hydrolases"/>
    <property type="match status" value="1"/>
</dbReference>
<dbReference type="NCBIfam" id="TIGR00231">
    <property type="entry name" value="small_GTP"/>
    <property type="match status" value="1"/>
</dbReference>
<dbReference type="PROSITE" id="PS51421">
    <property type="entry name" value="RAS"/>
    <property type="match status" value="1"/>
</dbReference>
<proteinExistence type="inferred from homology"/>
<name>A0ABR2KQK0_9EUKA</name>
<evidence type="ECO:0008006" key="5">
    <source>
        <dbReference type="Google" id="ProtNLM"/>
    </source>
</evidence>
<comment type="similarity">
    <text evidence="1">Belongs to the small GTPase superfamily. Rab family.</text>
</comment>
<accession>A0ABR2KQK0</accession>
<feature type="compositionally biased region" description="Polar residues" evidence="2">
    <location>
        <begin position="187"/>
        <end position="197"/>
    </location>
</feature>
<dbReference type="PROSITE" id="PS51420">
    <property type="entry name" value="RHO"/>
    <property type="match status" value="1"/>
</dbReference>
<dbReference type="SMART" id="SM00175">
    <property type="entry name" value="RAB"/>
    <property type="match status" value="1"/>
</dbReference>
<dbReference type="CDD" id="cd00154">
    <property type="entry name" value="Rab"/>
    <property type="match status" value="1"/>
</dbReference>